<gene>
    <name evidence="2" type="ORF">PSYICH_LOCUS6695</name>
</gene>
<dbReference type="InterPro" id="IPR036728">
    <property type="entry name" value="PBP_GOBP_sf"/>
</dbReference>
<keyword evidence="3" id="KW-1185">Reference proteome</keyword>
<dbReference type="Proteomes" id="UP001153636">
    <property type="component" value="Chromosome 2"/>
</dbReference>
<protein>
    <submittedName>
        <fullName evidence="2">Uncharacterized protein</fullName>
    </submittedName>
</protein>
<dbReference type="CDD" id="cd23992">
    <property type="entry name" value="PBP_GOBP"/>
    <property type="match status" value="1"/>
</dbReference>
<dbReference type="SUPFAM" id="SSF47565">
    <property type="entry name" value="Insect pheromone/odorant-binding proteins"/>
    <property type="match status" value="1"/>
</dbReference>
<dbReference type="EMBL" id="OV651814">
    <property type="protein sequence ID" value="CAH1106060.1"/>
    <property type="molecule type" value="Genomic_DNA"/>
</dbReference>
<dbReference type="Gene3D" id="1.10.238.20">
    <property type="entry name" value="Pheromone/general odorant binding protein domain"/>
    <property type="match status" value="1"/>
</dbReference>
<organism evidence="2 3">
    <name type="scientific">Psylliodes chrysocephalus</name>
    <dbReference type="NCBI Taxonomy" id="3402493"/>
    <lineage>
        <taxon>Eukaryota</taxon>
        <taxon>Metazoa</taxon>
        <taxon>Ecdysozoa</taxon>
        <taxon>Arthropoda</taxon>
        <taxon>Hexapoda</taxon>
        <taxon>Insecta</taxon>
        <taxon>Pterygota</taxon>
        <taxon>Neoptera</taxon>
        <taxon>Endopterygota</taxon>
        <taxon>Coleoptera</taxon>
        <taxon>Polyphaga</taxon>
        <taxon>Cucujiformia</taxon>
        <taxon>Chrysomeloidea</taxon>
        <taxon>Chrysomelidae</taxon>
        <taxon>Galerucinae</taxon>
        <taxon>Alticini</taxon>
        <taxon>Psylliodes</taxon>
    </lineage>
</organism>
<reference evidence="2" key="1">
    <citation type="submission" date="2022-01" db="EMBL/GenBank/DDBJ databases">
        <authorList>
            <person name="King R."/>
        </authorList>
    </citation>
    <scope>NUCLEOTIDE SEQUENCE</scope>
</reference>
<dbReference type="SMART" id="SM00708">
    <property type="entry name" value="PhBP"/>
    <property type="match status" value="1"/>
</dbReference>
<proteinExistence type="predicted"/>
<feature type="chain" id="PRO_5040384031" evidence="1">
    <location>
        <begin position="17"/>
        <end position="126"/>
    </location>
</feature>
<dbReference type="Pfam" id="PF01395">
    <property type="entry name" value="PBP_GOBP"/>
    <property type="match status" value="1"/>
</dbReference>
<name>A0A9P0CUF5_9CUCU</name>
<evidence type="ECO:0000256" key="1">
    <source>
        <dbReference type="SAM" id="SignalP"/>
    </source>
</evidence>
<dbReference type="GO" id="GO:0005549">
    <property type="term" value="F:odorant binding"/>
    <property type="evidence" value="ECO:0007669"/>
    <property type="project" value="InterPro"/>
</dbReference>
<dbReference type="AlphaFoldDB" id="A0A9P0CUF5"/>
<dbReference type="InterPro" id="IPR006170">
    <property type="entry name" value="PBP/GOBP"/>
</dbReference>
<feature type="signal peptide" evidence="1">
    <location>
        <begin position="1"/>
        <end position="16"/>
    </location>
</feature>
<accession>A0A9P0CUF5</accession>
<sequence>MIRIIVVLIVIGVVCSQPLSKTDQLARAFKDCQKDTGLNEDTFKKVLLENKIDENAKKYNLCLLETVEIMDKNGNLNKEIFFNYVKLLYPLKLGDIVEKCGAPEGPDPLQIGINLSICAFAIIISK</sequence>
<keyword evidence="1" id="KW-0732">Signal</keyword>
<evidence type="ECO:0000313" key="2">
    <source>
        <dbReference type="EMBL" id="CAH1106060.1"/>
    </source>
</evidence>
<evidence type="ECO:0000313" key="3">
    <source>
        <dbReference type="Proteomes" id="UP001153636"/>
    </source>
</evidence>
<dbReference type="OrthoDB" id="6783999at2759"/>